<keyword evidence="2" id="KW-0315">Glutamine amidotransferase</keyword>
<dbReference type="PROSITE" id="PS51273">
    <property type="entry name" value="GATASE_TYPE_1"/>
    <property type="match status" value="1"/>
</dbReference>
<dbReference type="RefSeq" id="WP_382396630.1">
    <property type="nucleotide sequence ID" value="NZ_JBHTCQ010000005.1"/>
</dbReference>
<gene>
    <name evidence="2" type="ORF">ACFQQL_18425</name>
</gene>
<accession>A0ABW2QDH1</accession>
<dbReference type="EMBL" id="JBHTCQ010000005">
    <property type="protein sequence ID" value="MFC7407099.1"/>
    <property type="molecule type" value="Genomic_DNA"/>
</dbReference>
<evidence type="ECO:0000313" key="2">
    <source>
        <dbReference type="EMBL" id="MFC7407099.1"/>
    </source>
</evidence>
<dbReference type="InterPro" id="IPR017926">
    <property type="entry name" value="GATASE"/>
</dbReference>
<organism evidence="2 3">
    <name type="scientific">Georgenia alba</name>
    <dbReference type="NCBI Taxonomy" id="2233858"/>
    <lineage>
        <taxon>Bacteria</taxon>
        <taxon>Bacillati</taxon>
        <taxon>Actinomycetota</taxon>
        <taxon>Actinomycetes</taxon>
        <taxon>Micrococcales</taxon>
        <taxon>Bogoriellaceae</taxon>
        <taxon>Georgenia</taxon>
    </lineage>
</organism>
<dbReference type="Pfam" id="PF00117">
    <property type="entry name" value="GATase"/>
    <property type="match status" value="1"/>
</dbReference>
<reference evidence="3" key="1">
    <citation type="journal article" date="2019" name="Int. J. Syst. Evol. Microbiol.">
        <title>The Global Catalogue of Microorganisms (GCM) 10K type strain sequencing project: providing services to taxonomists for standard genome sequencing and annotation.</title>
        <authorList>
            <consortium name="The Broad Institute Genomics Platform"/>
            <consortium name="The Broad Institute Genome Sequencing Center for Infectious Disease"/>
            <person name="Wu L."/>
            <person name="Ma J."/>
        </authorList>
    </citation>
    <scope>NUCLEOTIDE SEQUENCE [LARGE SCALE GENOMIC DNA]</scope>
    <source>
        <strain evidence="3">JCM 1490</strain>
    </source>
</reference>
<sequence length="263" mass="28318">MTRPFLFLASRSEQVAAEDEYASLLRLGGLRPSELVRVRMEAGTFTPVDLDDYAGVILGGSPFTTSVPPGEKSATQRRVEAELDTVLAEVQRRDLPFLGLCYGVGTLGRRAGAVVDGTYAEETSAVEVRLTDAGGRDPLLHGLPARFQAYVGHKEACTVLPPGAALLAASDACPVQMFRLGRNQYVTQFHPEMDRAAIATRIEAYRHSGYFPADEIDQVLARVAGADVEASHQVLRAFVQRYRHALVEDDVATATATAVGTAA</sequence>
<proteinExistence type="predicted"/>
<dbReference type="NCBIfam" id="NF005743">
    <property type="entry name" value="PRK07567.1"/>
    <property type="match status" value="1"/>
</dbReference>
<dbReference type="Proteomes" id="UP001596455">
    <property type="component" value="Unassembled WGS sequence"/>
</dbReference>
<protein>
    <submittedName>
        <fullName evidence="2">Glutamine amidotransferase</fullName>
    </submittedName>
</protein>
<dbReference type="InterPro" id="IPR044992">
    <property type="entry name" value="ChyE-like"/>
</dbReference>
<dbReference type="InterPro" id="IPR029062">
    <property type="entry name" value="Class_I_gatase-like"/>
</dbReference>
<dbReference type="SUPFAM" id="SSF52317">
    <property type="entry name" value="Class I glutamine amidotransferase-like"/>
    <property type="match status" value="1"/>
</dbReference>
<evidence type="ECO:0000259" key="1">
    <source>
        <dbReference type="Pfam" id="PF00117"/>
    </source>
</evidence>
<dbReference type="CDD" id="cd01741">
    <property type="entry name" value="GATase1_1"/>
    <property type="match status" value="1"/>
</dbReference>
<dbReference type="PANTHER" id="PTHR42695">
    <property type="entry name" value="GLUTAMINE AMIDOTRANSFERASE YLR126C-RELATED"/>
    <property type="match status" value="1"/>
</dbReference>
<feature type="domain" description="Glutamine amidotransferase" evidence="1">
    <location>
        <begin position="51"/>
        <end position="194"/>
    </location>
</feature>
<evidence type="ECO:0000313" key="3">
    <source>
        <dbReference type="Proteomes" id="UP001596455"/>
    </source>
</evidence>
<name>A0ABW2QDH1_9MICO</name>
<keyword evidence="3" id="KW-1185">Reference proteome</keyword>
<comment type="caution">
    <text evidence="2">The sequence shown here is derived from an EMBL/GenBank/DDBJ whole genome shotgun (WGS) entry which is preliminary data.</text>
</comment>
<dbReference type="PANTHER" id="PTHR42695:SF5">
    <property type="entry name" value="GLUTAMINE AMIDOTRANSFERASE YLR126C-RELATED"/>
    <property type="match status" value="1"/>
</dbReference>
<dbReference type="Gene3D" id="3.40.50.880">
    <property type="match status" value="1"/>
</dbReference>